<dbReference type="Pfam" id="PF13649">
    <property type="entry name" value="Methyltransf_25"/>
    <property type="match status" value="1"/>
</dbReference>
<organism evidence="5 6">
    <name type="scientific">Actinokineospora terrae</name>
    <dbReference type="NCBI Taxonomy" id="155974"/>
    <lineage>
        <taxon>Bacteria</taxon>
        <taxon>Bacillati</taxon>
        <taxon>Actinomycetota</taxon>
        <taxon>Actinomycetes</taxon>
        <taxon>Pseudonocardiales</taxon>
        <taxon>Pseudonocardiaceae</taxon>
        <taxon>Actinokineospora</taxon>
    </lineage>
</organism>
<feature type="domain" description="Methyltransferase" evidence="4">
    <location>
        <begin position="52"/>
        <end position="142"/>
    </location>
</feature>
<name>A0A1H9XHN8_9PSEU</name>
<evidence type="ECO:0000259" key="4">
    <source>
        <dbReference type="Pfam" id="PF13649"/>
    </source>
</evidence>
<evidence type="ECO:0000256" key="3">
    <source>
        <dbReference type="ARBA" id="ARBA00022691"/>
    </source>
</evidence>
<accession>A0A1H9XHN8</accession>
<dbReference type="InterPro" id="IPR029063">
    <property type="entry name" value="SAM-dependent_MTases_sf"/>
</dbReference>
<dbReference type="PANTHER" id="PTHR43464">
    <property type="entry name" value="METHYLTRANSFERASE"/>
    <property type="match status" value="1"/>
</dbReference>
<dbReference type="Proteomes" id="UP000199051">
    <property type="component" value="Unassembled WGS sequence"/>
</dbReference>
<dbReference type="AlphaFoldDB" id="A0A1H9XHN8"/>
<keyword evidence="3" id="KW-0949">S-adenosyl-L-methionine</keyword>
<dbReference type="PANTHER" id="PTHR43464:SF19">
    <property type="entry name" value="UBIQUINONE BIOSYNTHESIS O-METHYLTRANSFERASE, MITOCHONDRIAL"/>
    <property type="match status" value="1"/>
</dbReference>
<keyword evidence="2 5" id="KW-0808">Transferase</keyword>
<gene>
    <name evidence="5" type="ORF">SAMN04487818_11566</name>
</gene>
<dbReference type="RefSeq" id="WP_245782726.1">
    <property type="nucleotide sequence ID" value="NZ_FOGI01000015.1"/>
</dbReference>
<dbReference type="Gene3D" id="3.40.50.150">
    <property type="entry name" value="Vaccinia Virus protein VP39"/>
    <property type="match status" value="1"/>
</dbReference>
<dbReference type="SUPFAM" id="SSF53335">
    <property type="entry name" value="S-adenosyl-L-methionine-dependent methyltransferases"/>
    <property type="match status" value="1"/>
</dbReference>
<evidence type="ECO:0000256" key="2">
    <source>
        <dbReference type="ARBA" id="ARBA00022679"/>
    </source>
</evidence>
<dbReference type="GO" id="GO:0008168">
    <property type="term" value="F:methyltransferase activity"/>
    <property type="evidence" value="ECO:0007669"/>
    <property type="project" value="UniProtKB-KW"/>
</dbReference>
<reference evidence="6" key="1">
    <citation type="submission" date="2016-10" db="EMBL/GenBank/DDBJ databases">
        <authorList>
            <person name="Varghese N."/>
            <person name="Submissions S."/>
        </authorList>
    </citation>
    <scope>NUCLEOTIDE SEQUENCE [LARGE SCALE GENOMIC DNA]</scope>
    <source>
        <strain evidence="6">DSM 44260</strain>
    </source>
</reference>
<dbReference type="EMBL" id="FOGI01000015">
    <property type="protein sequence ID" value="SES45347.1"/>
    <property type="molecule type" value="Genomic_DNA"/>
</dbReference>
<dbReference type="STRING" id="155974.SAMN04487818_11566"/>
<sequence>MPARTAQGRGSLTPDPVFADPRLVAVYDTFDAPRDDLDAYVALVAELDARRVLDLGCGTGNLGVRLADRGIEVIGVDPAEASLAVARSREERVRWVHGDVGSAAGLDVDLVVMTGNVAQVFLTDAQWAEVLAGCRAATRPGGYLVFETRRPQRRAWEEWDGQVVLDVPGIGAVSQRREVTEVRLPLVSFRSTYRFPDGAVISSDSTLCFRDLDEISRDLAAHGYRVLDVREAPDRPGKEFVFVAQANALVMNTLLGSST</sequence>
<evidence type="ECO:0000313" key="5">
    <source>
        <dbReference type="EMBL" id="SES45347.1"/>
    </source>
</evidence>
<evidence type="ECO:0000313" key="6">
    <source>
        <dbReference type="Proteomes" id="UP000199051"/>
    </source>
</evidence>
<evidence type="ECO:0000256" key="1">
    <source>
        <dbReference type="ARBA" id="ARBA00022603"/>
    </source>
</evidence>
<dbReference type="InterPro" id="IPR041698">
    <property type="entry name" value="Methyltransf_25"/>
</dbReference>
<keyword evidence="6" id="KW-1185">Reference proteome</keyword>
<dbReference type="CDD" id="cd02440">
    <property type="entry name" value="AdoMet_MTases"/>
    <property type="match status" value="1"/>
</dbReference>
<dbReference type="GO" id="GO:0032259">
    <property type="term" value="P:methylation"/>
    <property type="evidence" value="ECO:0007669"/>
    <property type="project" value="UniProtKB-KW"/>
</dbReference>
<keyword evidence="1 5" id="KW-0489">Methyltransferase</keyword>
<protein>
    <submittedName>
        <fullName evidence="5">Methyltransferase domain-containing protein</fullName>
    </submittedName>
</protein>
<proteinExistence type="predicted"/>